<dbReference type="InterPro" id="IPR005877">
    <property type="entry name" value="YSIRK_signal_dom"/>
</dbReference>
<dbReference type="InterPro" id="IPR059115">
    <property type="entry name" value="Rib"/>
</dbReference>
<feature type="region of interest" description="Disordered" evidence="2">
    <location>
        <begin position="40"/>
        <end position="97"/>
    </location>
</feature>
<dbReference type="Pfam" id="PF08428">
    <property type="entry name" value="Rib"/>
    <property type="match status" value="7"/>
</dbReference>
<feature type="compositionally biased region" description="Low complexity" evidence="2">
    <location>
        <begin position="58"/>
        <end position="75"/>
    </location>
</feature>
<dbReference type="InterPro" id="IPR044024">
    <property type="entry name" value="aRib"/>
</dbReference>
<dbReference type="Gene3D" id="3.10.20.890">
    <property type="match status" value="14"/>
</dbReference>
<feature type="domain" description="Atypical Rib" evidence="6">
    <location>
        <begin position="2573"/>
        <end position="2638"/>
    </location>
</feature>
<evidence type="ECO:0000256" key="3">
    <source>
        <dbReference type="SAM" id="SignalP"/>
    </source>
</evidence>
<feature type="domain" description="Rib" evidence="5">
    <location>
        <begin position="2406"/>
        <end position="2483"/>
    </location>
</feature>
<feature type="domain" description="Atypical Rib" evidence="6">
    <location>
        <begin position="751"/>
        <end position="820"/>
    </location>
</feature>
<feature type="domain" description="Rib" evidence="5">
    <location>
        <begin position="2032"/>
        <end position="2089"/>
    </location>
</feature>
<comment type="caution">
    <text evidence="7">The sequence shown here is derived from an EMBL/GenBank/DDBJ whole genome shotgun (WGS) entry which is preliminary data.</text>
</comment>
<dbReference type="Pfam" id="PF18938">
    <property type="entry name" value="aRib"/>
    <property type="match status" value="12"/>
</dbReference>
<feature type="domain" description="Atypical Rib" evidence="6">
    <location>
        <begin position="826"/>
        <end position="885"/>
    </location>
</feature>
<feature type="signal peptide" evidence="3">
    <location>
        <begin position="1"/>
        <end position="33"/>
    </location>
</feature>
<feature type="region of interest" description="Disordered" evidence="2">
    <location>
        <begin position="2725"/>
        <end position="2752"/>
    </location>
</feature>
<evidence type="ECO:0000313" key="7">
    <source>
        <dbReference type="EMBL" id="MCZ3844951.1"/>
    </source>
</evidence>
<dbReference type="Proteomes" id="UP001213015">
    <property type="component" value="Unassembled WGS sequence"/>
</dbReference>
<protein>
    <submittedName>
        <fullName evidence="7">YSIRK-type signal peptide-containing protein</fullName>
    </submittedName>
</protein>
<feature type="region of interest" description="Disordered" evidence="2">
    <location>
        <begin position="1971"/>
        <end position="1990"/>
    </location>
</feature>
<evidence type="ECO:0000259" key="6">
    <source>
        <dbReference type="Pfam" id="PF18938"/>
    </source>
</evidence>
<dbReference type="Pfam" id="PF04650">
    <property type="entry name" value="YSIRK_signal"/>
    <property type="match status" value="1"/>
</dbReference>
<feature type="domain" description="Atypical Rib" evidence="6">
    <location>
        <begin position="1257"/>
        <end position="1329"/>
    </location>
</feature>
<evidence type="ECO:0000259" key="5">
    <source>
        <dbReference type="Pfam" id="PF08428"/>
    </source>
</evidence>
<feature type="domain" description="Rib" evidence="5">
    <location>
        <begin position="1950"/>
        <end position="2017"/>
    </location>
</feature>
<name>A0AAP3GY14_9LACO</name>
<feature type="compositionally biased region" description="Polar residues" evidence="2">
    <location>
        <begin position="76"/>
        <end position="97"/>
    </location>
</feature>
<feature type="domain" description="Atypical Rib" evidence="6">
    <location>
        <begin position="2495"/>
        <end position="2556"/>
    </location>
</feature>
<feature type="non-terminal residue" evidence="7">
    <location>
        <position position="2752"/>
    </location>
</feature>
<accession>A0AAP3GY14</accession>
<evidence type="ECO:0000256" key="1">
    <source>
        <dbReference type="ARBA" id="ARBA00022729"/>
    </source>
</evidence>
<gene>
    <name evidence="7" type="ORF">L2422_05380</name>
</gene>
<keyword evidence="1 3" id="KW-0732">Signal</keyword>
<dbReference type="NCBIfam" id="TIGR01168">
    <property type="entry name" value="YSIRK_signal"/>
    <property type="match status" value="1"/>
</dbReference>
<feature type="domain" description="Atypical Rib" evidence="6">
    <location>
        <begin position="1047"/>
        <end position="1115"/>
    </location>
</feature>
<feature type="region of interest" description="Disordered" evidence="2">
    <location>
        <begin position="1517"/>
        <end position="1537"/>
    </location>
</feature>
<feature type="compositionally biased region" description="Polar residues" evidence="2">
    <location>
        <begin position="2730"/>
        <end position="2745"/>
    </location>
</feature>
<proteinExistence type="predicted"/>
<organism evidence="7 8">
    <name type="scientific">Lactobacillus mulieris</name>
    <dbReference type="NCBI Taxonomy" id="2508708"/>
    <lineage>
        <taxon>Bacteria</taxon>
        <taxon>Bacillati</taxon>
        <taxon>Bacillota</taxon>
        <taxon>Bacilli</taxon>
        <taxon>Lactobacillales</taxon>
        <taxon>Lactobacillaceae</taxon>
        <taxon>Lactobacillus</taxon>
    </lineage>
</organism>
<feature type="domain" description="Atypical Rib" evidence="6">
    <location>
        <begin position="1186"/>
        <end position="1254"/>
    </location>
</feature>
<dbReference type="NCBIfam" id="TIGR02331">
    <property type="entry name" value="rib_alpha"/>
    <property type="match status" value="5"/>
</dbReference>
<dbReference type="RefSeq" id="WP_269255630.1">
    <property type="nucleotide sequence ID" value="NZ_JAKHKO010000008.1"/>
</dbReference>
<feature type="domain" description="Atypical Rib" evidence="6">
    <location>
        <begin position="977"/>
        <end position="1033"/>
    </location>
</feature>
<dbReference type="EMBL" id="JAKHLF010000007">
    <property type="protein sequence ID" value="MCZ3844951.1"/>
    <property type="molecule type" value="Genomic_DNA"/>
</dbReference>
<reference evidence="7" key="1">
    <citation type="submission" date="2022-01" db="EMBL/GenBank/DDBJ databases">
        <title>VMRC isolate genome collection.</title>
        <authorList>
            <person name="France M."/>
            <person name="Rutt L."/>
            <person name="Humphrys M."/>
            <person name="Ravel J."/>
        </authorList>
    </citation>
    <scope>NUCLEOTIDE SEQUENCE</scope>
    <source>
        <strain evidence="7">C0127B5</strain>
    </source>
</reference>
<sequence length="2752" mass="294473">MRNMFDAKQRFSLRKLSIGVVSVLLGFTFVSNAQVVQADTSSSTANSQNGGGVDRASDSQSSGSASTSANTSNSNEVTTPSYQNTSNKSNITDNSDSAQTYVNKTRQDSMGNFSTTNVDQAKGMDYMRQNSQVDPGKIFAGGPQNWGWASDMTKNYKITQEAQNNGTTKWTVTFLPDGKYYMNNIVNHADSGAYALMISKDNEVVKDANGNLFTVNETLRNNAASLGGSVVKTATAYIKGEMSQSYQDYDQAAINRWIATDPATATTYINSGKIPLTFATGYVTSSITTFTNTSSATQRSKVLNDRALYMDSYGIVPRDSTNYDNVHGFNSGIDSNGNGSSYWQKAFKMDENNANKNQNQNMWGNKNPVIDVNDFGYGILFRTQGSKFLNDNSGATWTVTFYTKPSGEKVSTYSGVIALGNEGTPQNADGGATRGQAAKTNSDIHLMQAASSGVSSGKIITSDSLDAATAQVNVVVKNATNNATGNIPAVNYTLTKAPLTDVTGNTNSSTSSVTDSVVPNTGSVQKNYYISESFAYSNDTDEMQAKIDKALNPTSDNGSKYLSLNINNLADLEKAGFKATTSYDSTNKQYVITVANADKDNIKYPAVDPAALTVVNDKTNLSQDTASTAKITDLIKAANSNVTDVTYSDIDRAATLTYADGSTNSVSYDDLVVQVPAKTMIYQDSGADTFTITDDEAGSISTNVNAANATAKLGIRVNQINGKYDGSVTVSRTSASGVYQTATLTPAQTIINIPNPVLVKDKTNITAEEKQKVVDNLKNANKTISDGFTSASVALDGTASVTFADGSKPITVPGTKTVFESIHQSIIPPSGLVWVKDQTNLTSSELDQVKQLFKDANDGATEVSFGTNNTGVTVKYSDGQVLTLDDVRANQYTINYPKRVLVPIGETVSSVGGDVYKAAFQESIQKKASLDGIAYLLNISLDSSGNVTYTISTNNDSKRLVYSQGKLDAKYTTVFVKKLVKVADPNNLTDQDKQNIKDQLTKDNPNILFDWNNATINNGYNATSTLSFSEGSPTLDVVNSNLIYADAVAPKVKTAVGDPDNLTNDQKQSIIDKVIEANKDRDVTSATIDQNNGRVVVTYDGSSITETIPISDTIVYIPTRTVVSNKANNWTTPDYTLSDSEQASVKSATEAANKGFTAQVNNDGSVSLTDDNGNTATLTTDQTILKLPKRTVVADKKHLTSDEKQAVLTAIKKLNPSVADTSAGNVIADDGTATLSFVDNGTKTKVAGDLLVYQNATLNKPTTLTPVVDKTNLTSTEISQIIQNVKNANMSGGTTYLTDVNVVKDDNGNNVVSATLPDGTTHQLTMDDVAVTIPLRTVVANKGDQPDETGQLVPIYRLDDGEKQAMKDAFLKDNPNIASDHVQAHASGDITVYDDNGKEVATIPADKTTFDISTRIGVKNQKELDSGEVQVVTDVLKQGNANVDTTKISVGTDGTADDMAKVSFTDGTRSITIPGEKLTAQIVNNMVYPLEITSKTLVTDPTKLTDNDKAQIENSLRKNNPQVQSYEYGTDESGNPTITAVYPDNSKTTIPLSVVVAKYPEKTLIKLSDRNNNPAADLTNAQKEVIASAVKVANPNAEVIVNSDGSVTMTETVTYNVPTPVAGGDMHDPNVQVTTKEVTKTITTTISAPDAVINVPNKVKVDNVSSLTPFEKSKVWDAIKAANPNTKFNGIDITNIVEDNGDTPVTFQDGSPATKLTDLVAKKTVADTVVVNIPSERIIVNNRQQLSDEDQEAVKTAIANANPASDGKPTVTIDSDGNIKLTYSDGSSVDLPVKVNKITVQAPVRQIVQDKNENGTTTFPIDKEAIKKAFTIANPDLNSDNVVVDNIGGVNYTGSGTDDPSVYIPRDVTTIKVGPKVLVDNPTSLTDDEKDQVISTIKKDNFDSVTNEYGNFNPITHDSFQEDGLHVTYPAGQGQNVVIPYSDLVEQAAKGQDIYVAKGDTVNPSDLIANKDALPEGTTPTLNGSVDTSTSGVKKATVTVTYSDGNSTQITGNVHVIEAGEPVKVGLNHNFTAEEAKSAINPNAELPEDAAYSWKTTPDTSTSGSDKEGVVTVTVGDKSVDVPVKVNVVSDADESVTPIPEKPVTVKHNAELPKAEDVITNKADMPNRTTYSWDPENTPKTDTVGEFPGKIIATFPDGSTKSVDVTVKVTPLDNETYSAKGKTVNVDKGTDPVAKDSIENTSDLPENTDYVWTKKPDTSTWGDKPGTVHVTYPDGSTQDVDVTIHVNSDADKYNPTTHPITVDHNEDLTGKASDTVDSNNYPITKIDWQTVPSTTTPGGVPAKIVVTYEDGSTDTLDTTVNVRPAQSEQFDPASQEIPTRINQVPKAEDGIQKQDKNGKDMPTDAEYSWAKEPDVSKSGESTGVVNVTYKDGSVDQVTVPVRVVSDADENNPKADSVSVKRNADLPKAEDVITNKADMPNGTTYSWDPENTPKTDTVGEFSGKIIATFPDGSTKSVDVSVTVITNDADNFNSNFDKVPVKGDADLTDSQKEEVKGNVTKKNPDKGITNIEVKGDGSTTVTFEDGTTKELTPDQTIKRYDVGEPLTNTGEADIDLNSFDKTTVKDADKLTDDEKGQVVSNIKKTNGDKDITNIDVKDNGRTIVTFGDGTQKELTPDQTIISSKLGEPLTNTGEADTDLNSFDKTTVKDADKLTDEEKGQVVSNIKKTNGDKDITNIDVKDNGRTIVTFGDGTQKELTPDQTIISSKLGEPLTNTGEADTDLNSFDKTTVKDAD</sequence>
<evidence type="ECO:0000259" key="4">
    <source>
        <dbReference type="Pfam" id="PF04650"/>
    </source>
</evidence>
<feature type="domain" description="Rib" evidence="5">
    <location>
        <begin position="2097"/>
        <end position="2170"/>
    </location>
</feature>
<evidence type="ECO:0000313" key="8">
    <source>
        <dbReference type="Proteomes" id="UP001213015"/>
    </source>
</evidence>
<feature type="compositionally biased region" description="Polar residues" evidence="2">
    <location>
        <begin position="1978"/>
        <end position="1990"/>
    </location>
</feature>
<dbReference type="InterPro" id="IPR012706">
    <property type="entry name" value="Rib_alpha_Esp_rpt"/>
</dbReference>
<feature type="chain" id="PRO_5042819841" evidence="3">
    <location>
        <begin position="34"/>
        <end position="2752"/>
    </location>
</feature>
<feature type="domain" description="Atypical Rib" evidence="6">
    <location>
        <begin position="2656"/>
        <end position="2721"/>
    </location>
</feature>
<feature type="domain" description="Atypical Rib" evidence="6">
    <location>
        <begin position="1493"/>
        <end position="1558"/>
    </location>
</feature>
<feature type="domain" description="Atypical Rib" evidence="6">
    <location>
        <begin position="1653"/>
        <end position="1714"/>
    </location>
</feature>
<feature type="domain" description="Rib" evidence="5">
    <location>
        <begin position="2249"/>
        <end position="2323"/>
    </location>
</feature>
<feature type="domain" description="Rib" evidence="5">
    <location>
        <begin position="2326"/>
        <end position="2404"/>
    </location>
</feature>
<evidence type="ECO:0000256" key="2">
    <source>
        <dbReference type="SAM" id="MobiDB-lite"/>
    </source>
</evidence>
<feature type="domain" description="Atypical Rib" evidence="6">
    <location>
        <begin position="1731"/>
        <end position="1792"/>
    </location>
</feature>
<feature type="domain" description="YSIRK Gram-positive signal peptide" evidence="4">
    <location>
        <begin position="8"/>
        <end position="30"/>
    </location>
</feature>
<feature type="domain" description="Rib" evidence="5">
    <location>
        <begin position="2173"/>
        <end position="2247"/>
    </location>
</feature>